<dbReference type="Pfam" id="PF00535">
    <property type="entry name" value="Glycos_transf_2"/>
    <property type="match status" value="1"/>
</dbReference>
<dbReference type="Gene3D" id="3.90.550.10">
    <property type="entry name" value="Spore Coat Polysaccharide Biosynthesis Protein SpsA, Chain A"/>
    <property type="match status" value="1"/>
</dbReference>
<protein>
    <submittedName>
        <fullName evidence="5">Glycosyltransferase</fullName>
        <ecNumber evidence="5">2.4.-.-</ecNumber>
    </submittedName>
</protein>
<evidence type="ECO:0000313" key="6">
    <source>
        <dbReference type="Proteomes" id="UP001292913"/>
    </source>
</evidence>
<name>A0ABU5HL38_9BACE</name>
<dbReference type="GO" id="GO:0016757">
    <property type="term" value="F:glycosyltransferase activity"/>
    <property type="evidence" value="ECO:0007669"/>
    <property type="project" value="UniProtKB-KW"/>
</dbReference>
<dbReference type="InterPro" id="IPR050834">
    <property type="entry name" value="Glycosyltransf_2"/>
</dbReference>
<dbReference type="InterPro" id="IPR001173">
    <property type="entry name" value="Glyco_trans_2-like"/>
</dbReference>
<dbReference type="RefSeq" id="WP_320983000.1">
    <property type="nucleotide sequence ID" value="NZ_JARZAK010000001.1"/>
</dbReference>
<keyword evidence="3 5" id="KW-0808">Transferase</keyword>
<dbReference type="Proteomes" id="UP001292913">
    <property type="component" value="Unassembled WGS sequence"/>
</dbReference>
<feature type="domain" description="Glycosyltransferase 2-like" evidence="4">
    <location>
        <begin position="5"/>
        <end position="158"/>
    </location>
</feature>
<keyword evidence="6" id="KW-1185">Reference proteome</keyword>
<accession>A0ABU5HL38</accession>
<dbReference type="InterPro" id="IPR029044">
    <property type="entry name" value="Nucleotide-diphossugar_trans"/>
</dbReference>
<comment type="similarity">
    <text evidence="1">Belongs to the glycosyltransferase 2 family.</text>
</comment>
<reference evidence="5 6" key="1">
    <citation type="submission" date="2023-04" db="EMBL/GenBank/DDBJ databases">
        <title>Bacteroides pacosi sp. nov., isolated from the fecal material of an alpaca.</title>
        <authorList>
            <person name="Miller S."/>
            <person name="Hendry M."/>
            <person name="King J."/>
            <person name="Sankaranarayanan K."/>
            <person name="Lawson P.A."/>
        </authorList>
    </citation>
    <scope>NUCLEOTIDE SEQUENCE [LARGE SCALE GENOMIC DNA]</scope>
    <source>
        <strain evidence="5 6">A2-P53</strain>
    </source>
</reference>
<comment type="caution">
    <text evidence="5">The sequence shown here is derived from an EMBL/GenBank/DDBJ whole genome shotgun (WGS) entry which is preliminary data.</text>
</comment>
<sequence length="269" mass="31444">MPRVSIIMGIYNCASFLPVAIDSVLEQTFKDWELILCDDGSKDDTYSVAKFYVDKHPDKIILLRNEKNMHLAATLNKCLSVAHGEYIARMDADDRCMPKRLEKEVAFLDEHPTIDCVGCGMIIFDENGERGVRLNVEYPTKDFLVHTTPFAHPTIVMRKYVYDKLGGYTTSGKSLRCDDTELWFRFYAEGFTGYNIQEPLYYYHESVNDFKKRSFKSSLETFKVCIDGYKMLNYPWWKYVYALKPIVSALMPNKLMYTYHKILDRKKVR</sequence>
<dbReference type="PANTHER" id="PTHR43685:SF5">
    <property type="entry name" value="GLYCOSYLTRANSFERASE EPSE-RELATED"/>
    <property type="match status" value="1"/>
</dbReference>
<dbReference type="PANTHER" id="PTHR43685">
    <property type="entry name" value="GLYCOSYLTRANSFERASE"/>
    <property type="match status" value="1"/>
</dbReference>
<evidence type="ECO:0000313" key="5">
    <source>
        <dbReference type="EMBL" id="MDY7256297.1"/>
    </source>
</evidence>
<dbReference type="EMBL" id="JARZAK010000001">
    <property type="protein sequence ID" value="MDY7256297.1"/>
    <property type="molecule type" value="Genomic_DNA"/>
</dbReference>
<evidence type="ECO:0000256" key="3">
    <source>
        <dbReference type="ARBA" id="ARBA00022679"/>
    </source>
</evidence>
<evidence type="ECO:0000256" key="2">
    <source>
        <dbReference type="ARBA" id="ARBA00022676"/>
    </source>
</evidence>
<gene>
    <name evidence="5" type="ORF">QHG74_00965</name>
</gene>
<dbReference type="EC" id="2.4.-.-" evidence="5"/>
<dbReference type="SUPFAM" id="SSF53448">
    <property type="entry name" value="Nucleotide-diphospho-sugar transferases"/>
    <property type="match status" value="1"/>
</dbReference>
<evidence type="ECO:0000256" key="1">
    <source>
        <dbReference type="ARBA" id="ARBA00006739"/>
    </source>
</evidence>
<evidence type="ECO:0000259" key="4">
    <source>
        <dbReference type="Pfam" id="PF00535"/>
    </source>
</evidence>
<keyword evidence="2 5" id="KW-0328">Glycosyltransferase</keyword>
<organism evidence="5 6">
    <name type="scientific">Bacteroides vicugnae</name>
    <dbReference type="NCBI Taxonomy" id="3037989"/>
    <lineage>
        <taxon>Bacteria</taxon>
        <taxon>Pseudomonadati</taxon>
        <taxon>Bacteroidota</taxon>
        <taxon>Bacteroidia</taxon>
        <taxon>Bacteroidales</taxon>
        <taxon>Bacteroidaceae</taxon>
        <taxon>Bacteroides</taxon>
    </lineage>
</organism>
<proteinExistence type="inferred from homology"/>